<dbReference type="Proteomes" id="UP001630127">
    <property type="component" value="Unassembled WGS sequence"/>
</dbReference>
<protein>
    <submittedName>
        <fullName evidence="2">Uncharacterized protein</fullName>
    </submittedName>
</protein>
<comment type="caution">
    <text evidence="2">The sequence shown here is derived from an EMBL/GenBank/DDBJ whole genome shotgun (WGS) entry which is preliminary data.</text>
</comment>
<sequence>MRLRAAAIGALSSQDSIARSAMASLARPTLFLNGRREEDLESCWEEIDKVDCSKSETSSTDSFDSSSPDASHADDPLFDFAAWFKIR</sequence>
<evidence type="ECO:0000313" key="3">
    <source>
        <dbReference type="Proteomes" id="UP001630127"/>
    </source>
</evidence>
<feature type="compositionally biased region" description="Low complexity" evidence="1">
    <location>
        <begin position="55"/>
        <end position="70"/>
    </location>
</feature>
<accession>A0ABD2ZDE3</accession>
<keyword evidence="3" id="KW-1185">Reference proteome</keyword>
<proteinExistence type="predicted"/>
<dbReference type="AlphaFoldDB" id="A0ABD2ZDE3"/>
<name>A0ABD2ZDE3_9GENT</name>
<organism evidence="2 3">
    <name type="scientific">Cinchona calisaya</name>
    <dbReference type="NCBI Taxonomy" id="153742"/>
    <lineage>
        <taxon>Eukaryota</taxon>
        <taxon>Viridiplantae</taxon>
        <taxon>Streptophyta</taxon>
        <taxon>Embryophyta</taxon>
        <taxon>Tracheophyta</taxon>
        <taxon>Spermatophyta</taxon>
        <taxon>Magnoliopsida</taxon>
        <taxon>eudicotyledons</taxon>
        <taxon>Gunneridae</taxon>
        <taxon>Pentapetalae</taxon>
        <taxon>asterids</taxon>
        <taxon>lamiids</taxon>
        <taxon>Gentianales</taxon>
        <taxon>Rubiaceae</taxon>
        <taxon>Cinchonoideae</taxon>
        <taxon>Cinchoneae</taxon>
        <taxon>Cinchona</taxon>
    </lineage>
</organism>
<dbReference type="EMBL" id="JBJUIK010000010">
    <property type="protein sequence ID" value="KAL3516340.1"/>
    <property type="molecule type" value="Genomic_DNA"/>
</dbReference>
<evidence type="ECO:0000256" key="1">
    <source>
        <dbReference type="SAM" id="MobiDB-lite"/>
    </source>
</evidence>
<gene>
    <name evidence="2" type="ORF">ACH5RR_023242</name>
</gene>
<feature type="region of interest" description="Disordered" evidence="1">
    <location>
        <begin position="53"/>
        <end position="75"/>
    </location>
</feature>
<reference evidence="2 3" key="1">
    <citation type="submission" date="2024-11" db="EMBL/GenBank/DDBJ databases">
        <title>A near-complete genome assembly of Cinchona calisaya.</title>
        <authorList>
            <person name="Lian D.C."/>
            <person name="Zhao X.W."/>
            <person name="Wei L."/>
        </authorList>
    </citation>
    <scope>NUCLEOTIDE SEQUENCE [LARGE SCALE GENOMIC DNA]</scope>
    <source>
        <tissue evidence="2">Nenye</tissue>
    </source>
</reference>
<evidence type="ECO:0000313" key="2">
    <source>
        <dbReference type="EMBL" id="KAL3516340.1"/>
    </source>
</evidence>